<reference evidence="1 2" key="1">
    <citation type="submission" date="2022-12" db="EMBL/GenBank/DDBJ databases">
        <title>Chromosome-level genome of Tegillarca granosa.</title>
        <authorList>
            <person name="Kim J."/>
        </authorList>
    </citation>
    <scope>NUCLEOTIDE SEQUENCE [LARGE SCALE GENOMIC DNA]</scope>
    <source>
        <strain evidence="1">Teg-2019</strain>
        <tissue evidence="1">Adductor muscle</tissue>
    </source>
</reference>
<evidence type="ECO:0000313" key="2">
    <source>
        <dbReference type="Proteomes" id="UP001217089"/>
    </source>
</evidence>
<sequence>MSSFRVFNDGKMVNFLTLNQSAVDPVLFSLYAFADKIFSKFSANQKINGINPEGDWPEKCPKGTGRYDQLFPGISNIDARRNYYTNCVYQYSDIPEPCSSHGECGSKFYKCSDKNVCISKRWQDFPGFSGLDVCDSKLVPPSIQTGYWIDGDADFRYWGFIPIEVNYEFPPEKVLYNNFPVRNNKFDTKYDIYNVPGIERYQSTDAARHQKCAEPPTINIESNGLNYAGLYKDFGLPDTRVAMSQTIVYVAVKKPTAGRDSEFLLSGYDTCGRICKPVL</sequence>
<dbReference type="Proteomes" id="UP001217089">
    <property type="component" value="Unassembled WGS sequence"/>
</dbReference>
<dbReference type="EMBL" id="JARBDR010000018">
    <property type="protein sequence ID" value="KAJ8321629.1"/>
    <property type="molecule type" value="Genomic_DNA"/>
</dbReference>
<protein>
    <submittedName>
        <fullName evidence="1">Uncharacterized protein</fullName>
    </submittedName>
</protein>
<gene>
    <name evidence="1" type="ORF">KUTeg_000100</name>
</gene>
<evidence type="ECO:0000313" key="1">
    <source>
        <dbReference type="EMBL" id="KAJ8321629.1"/>
    </source>
</evidence>
<comment type="caution">
    <text evidence="1">The sequence shown here is derived from an EMBL/GenBank/DDBJ whole genome shotgun (WGS) entry which is preliminary data.</text>
</comment>
<proteinExistence type="predicted"/>
<organism evidence="1 2">
    <name type="scientific">Tegillarca granosa</name>
    <name type="common">Malaysian cockle</name>
    <name type="synonym">Anadara granosa</name>
    <dbReference type="NCBI Taxonomy" id="220873"/>
    <lineage>
        <taxon>Eukaryota</taxon>
        <taxon>Metazoa</taxon>
        <taxon>Spiralia</taxon>
        <taxon>Lophotrochozoa</taxon>
        <taxon>Mollusca</taxon>
        <taxon>Bivalvia</taxon>
        <taxon>Autobranchia</taxon>
        <taxon>Pteriomorphia</taxon>
        <taxon>Arcoida</taxon>
        <taxon>Arcoidea</taxon>
        <taxon>Arcidae</taxon>
        <taxon>Tegillarca</taxon>
    </lineage>
</organism>
<accession>A0ABQ9FWP3</accession>
<keyword evidence="2" id="KW-1185">Reference proteome</keyword>
<name>A0ABQ9FWP3_TEGGR</name>